<dbReference type="PANTHER" id="PTHR15137">
    <property type="entry name" value="TRANSCRIPTION INITIATION FACTOR TFIID"/>
    <property type="match status" value="1"/>
</dbReference>
<feature type="domain" description="Transcription initiation factor TFIID subunit 2 Ig-like" evidence="9">
    <location>
        <begin position="549"/>
        <end position="696"/>
    </location>
</feature>
<evidence type="ECO:0000256" key="3">
    <source>
        <dbReference type="ARBA" id="ARBA00017363"/>
    </source>
</evidence>
<evidence type="ECO:0000256" key="1">
    <source>
        <dbReference type="ARBA" id="ARBA00004123"/>
    </source>
</evidence>
<feature type="compositionally biased region" description="Basic and acidic residues" evidence="7">
    <location>
        <begin position="1380"/>
        <end position="1389"/>
    </location>
</feature>
<dbReference type="InterPro" id="IPR016024">
    <property type="entry name" value="ARM-type_fold"/>
</dbReference>
<evidence type="ECO:0000313" key="12">
    <source>
        <dbReference type="Proteomes" id="UP000290289"/>
    </source>
</evidence>
<reference evidence="11 12" key="1">
    <citation type="submission" date="2018-10" db="EMBL/GenBank/DDBJ databases">
        <title>A high-quality apple genome assembly.</title>
        <authorList>
            <person name="Hu J."/>
        </authorList>
    </citation>
    <scope>NUCLEOTIDE SEQUENCE [LARGE SCALE GENOMIC DNA]</scope>
    <source>
        <strain evidence="12">cv. HFTH1</strain>
        <tissue evidence="11">Young leaf</tissue>
    </source>
</reference>
<feature type="region of interest" description="Disordered" evidence="7">
    <location>
        <begin position="1325"/>
        <end position="1424"/>
    </location>
</feature>
<dbReference type="GO" id="GO:0000976">
    <property type="term" value="F:transcription cis-regulatory region binding"/>
    <property type="evidence" value="ECO:0007669"/>
    <property type="project" value="TreeGrafter"/>
</dbReference>
<dbReference type="SUPFAM" id="SSF63737">
    <property type="entry name" value="Leukotriene A4 hydrolase N-terminal domain"/>
    <property type="match status" value="1"/>
</dbReference>
<dbReference type="InterPro" id="IPR057345">
    <property type="entry name" value="Ig-like_TAF2"/>
</dbReference>
<gene>
    <name evidence="11" type="ORF">DVH24_009016</name>
</gene>
<evidence type="ECO:0000313" key="11">
    <source>
        <dbReference type="EMBL" id="RXH96512.1"/>
    </source>
</evidence>
<dbReference type="EMBL" id="RDQH01000332">
    <property type="protein sequence ID" value="RXH96512.1"/>
    <property type="molecule type" value="Genomic_DNA"/>
</dbReference>
<dbReference type="InterPro" id="IPR027268">
    <property type="entry name" value="Peptidase_M4/M1_CTD_sf"/>
</dbReference>
<feature type="compositionally biased region" description="Basic residues" evidence="7">
    <location>
        <begin position="1413"/>
        <end position="1422"/>
    </location>
</feature>
<dbReference type="InterPro" id="IPR011989">
    <property type="entry name" value="ARM-like"/>
</dbReference>
<organism evidence="11 12">
    <name type="scientific">Malus domestica</name>
    <name type="common">Apple</name>
    <name type="synonym">Pyrus malus</name>
    <dbReference type="NCBI Taxonomy" id="3750"/>
    <lineage>
        <taxon>Eukaryota</taxon>
        <taxon>Viridiplantae</taxon>
        <taxon>Streptophyta</taxon>
        <taxon>Embryophyta</taxon>
        <taxon>Tracheophyta</taxon>
        <taxon>Spermatophyta</taxon>
        <taxon>Magnoliopsida</taxon>
        <taxon>eudicotyledons</taxon>
        <taxon>Gunneridae</taxon>
        <taxon>Pentapetalae</taxon>
        <taxon>rosids</taxon>
        <taxon>fabids</taxon>
        <taxon>Rosales</taxon>
        <taxon>Rosaceae</taxon>
        <taxon>Amygdaloideae</taxon>
        <taxon>Maleae</taxon>
        <taxon>Malus</taxon>
    </lineage>
</organism>
<feature type="compositionally biased region" description="Low complexity" evidence="7">
    <location>
        <begin position="1483"/>
        <end position="1497"/>
    </location>
</feature>
<evidence type="ECO:0000256" key="6">
    <source>
        <dbReference type="ARBA" id="ARBA00023242"/>
    </source>
</evidence>
<keyword evidence="12" id="KW-1185">Reference proteome</keyword>
<feature type="compositionally biased region" description="Polar residues" evidence="7">
    <location>
        <begin position="1237"/>
        <end position="1253"/>
    </location>
</feature>
<proteinExistence type="inferred from homology"/>
<dbReference type="InterPro" id="IPR042097">
    <property type="entry name" value="Aminopeptidase_N-like_N_sf"/>
</dbReference>
<keyword evidence="6" id="KW-0539">Nucleus</keyword>
<evidence type="ECO:0000256" key="2">
    <source>
        <dbReference type="ARBA" id="ARBA00010937"/>
    </source>
</evidence>
<dbReference type="InterPro" id="IPR037813">
    <property type="entry name" value="TAF2"/>
</dbReference>
<evidence type="ECO:0000259" key="8">
    <source>
        <dbReference type="Pfam" id="PF01433"/>
    </source>
</evidence>
<sequence>MAKPRKPKNEDAKPENSGSVVRHQKLCLCIDVDKRRIYGYTELKIVVPEIGIVGLHAENLGIESVSVDGEQTEFEYYPQSNHKDAESERRWSWVTSPNSAADAAGSTYISALERELVPNLLINCCKAFKAGSEPQEQLLGDNEVQQSSGEAKQNVRLVRVDYWVEKAETGIYFHDAILHTDNQIRRARCWFPCIDDNSQSCCYDLEFTVAQNLVAVSTGNLLYQLGERQTEDLRSRVRSTLTAGIYWIDALLSGPLTWVSMLMKSRYARDTNSNLLKANKVLSKDDPPRKTYVYRLDVPVSARWISLVVAPFEILPDQQFGLISHMCLPINLSKLRNTVEFFHSAFSCYKDYLAIEFPFGSYKQVFIEPEMAVSSLSSGASMSVFSSQVLFDEKIIDQTIDTRIKLAFALARQWFGVYITPEAPNDEWLLDGLAGFLTDFFIKKHLGNNEARYRRYKANCAVCKADDSGATALSSAASCKDLYGTQCIGIYSKIRSWKSILQAIVNRAPDKIRSLRSLSTKEFRHFANKVGNLERPFLKEFFPRWVELCGCPLLRMGFSYNKRKNMVELAVLRGCTGGSDSIASAVNANPEPEKRDIDNGWPGMMSIRAHELDGTFDHPVLPMAGETWQLLEIQCHSKLAARRFQKPKKSSKLDGADDNGDATPALDIRSSMESPLLWMRADPEIEYLAEIHFNQPVQMWINQLEKDKDVVAQAQAIATLESLPQLSFSVVNALNNFLIDSKAFWRVRIEAAFALANTASENDVIVLQDTDWAGLLHLVKFYKSRRFDANIGLPKPNDFHDISEYFVLEAIPHAIAMVRAADKKSPREAVEFVLQLLKYNDNNGNPYSDVFWLAALIESVGELEFGQQSILLLSSLLKRIDRLLQFDRLMPSYNGILSISCIRALTQIALKLLGFVPMLFDLLQDRVFELVKPFRDIKAVWQVRVEASRALLDLEFHCKGIDAALQLFIKYLDEEMSFRGQVKLAMHAMRLCQIRGGSDLTDNIRSETLVALLRLLEGQMAFNNIFLRHHLFCILQILAGRPPTLYGVPRDHKPFHLGDAESFQEQKNIFAAFIPESKYVEPPSEAPNLSHDDLTAPETSRDVFAAPEIFTDGFSIPAPETSRDGFAFPAASKDDLGAPEPTTDGFGAPEPPGGGLGDPEPSGGSLVSKEPSIGGFGAPEPPIGSFDGLTVSEPIKDSLAVLEPFKDSSAVLESFKDADTVSNSHKRKLTVKIRVKSSATTSRAEGDNQTVERSQGGHLETDRGASSSVSVDAPHKIFAEVSLSNQNLEEVNSWHDLGSRMTASIGSAKLASDVDDIGKELQCTADSSKVSALPQPEDPSPSFIQDNRDAEVQKYASLQELSVPRTDINGGSSGMADSLPRGKEKEKKKDKEKKRKRDGHKGHRDNPEYLERKRLKKEKKHKEKEIAKLLNESAKVPSTELPSKTEVLGVKSATVQLKPVEPGGSNKLAITGVETARPAPSEGATSATPSGTTSATPKFRIKTKIRTLNNSNP</sequence>
<dbReference type="Pfam" id="PF25316">
    <property type="entry name" value="TAF2_3rd"/>
    <property type="match status" value="1"/>
</dbReference>
<dbReference type="InterPro" id="IPR014782">
    <property type="entry name" value="Peptidase_M1_dom"/>
</dbReference>
<dbReference type="GO" id="GO:0016251">
    <property type="term" value="F:RNA polymerase II general transcription initiation factor activity"/>
    <property type="evidence" value="ECO:0007669"/>
    <property type="project" value="TreeGrafter"/>
</dbReference>
<evidence type="ECO:0000259" key="10">
    <source>
        <dbReference type="Pfam" id="PF25577"/>
    </source>
</evidence>
<dbReference type="Gene3D" id="1.10.390.10">
    <property type="entry name" value="Neutral Protease Domain 2"/>
    <property type="match status" value="1"/>
</dbReference>
<evidence type="ECO:0000256" key="5">
    <source>
        <dbReference type="ARBA" id="ARBA00023163"/>
    </source>
</evidence>
<evidence type="ECO:0000256" key="7">
    <source>
        <dbReference type="SAM" id="MobiDB-lite"/>
    </source>
</evidence>
<dbReference type="GO" id="GO:0008270">
    <property type="term" value="F:zinc ion binding"/>
    <property type="evidence" value="ECO:0007669"/>
    <property type="project" value="InterPro"/>
</dbReference>
<feature type="compositionally biased region" description="Basic residues" evidence="7">
    <location>
        <begin position="1390"/>
        <end position="1403"/>
    </location>
</feature>
<keyword evidence="5" id="KW-0804">Transcription</keyword>
<dbReference type="InterPro" id="IPR057991">
    <property type="entry name" value="TPR_TAF2_C"/>
</dbReference>
<dbReference type="Gene3D" id="2.60.40.1730">
    <property type="entry name" value="tricorn interacting facor f3 domain"/>
    <property type="match status" value="1"/>
</dbReference>
<feature type="region of interest" description="Disordered" evidence="7">
    <location>
        <begin position="1121"/>
        <end position="1190"/>
    </location>
</feature>
<accession>A0A498JSI9</accession>
<dbReference type="Gene3D" id="1.25.10.10">
    <property type="entry name" value="Leucine-rich Repeat Variant"/>
    <property type="match status" value="1"/>
</dbReference>
<feature type="region of interest" description="Disordered" evidence="7">
    <location>
        <begin position="646"/>
        <end position="665"/>
    </location>
</feature>
<dbReference type="GO" id="GO:0008237">
    <property type="term" value="F:metallopeptidase activity"/>
    <property type="evidence" value="ECO:0007669"/>
    <property type="project" value="InterPro"/>
</dbReference>
<keyword evidence="4" id="KW-0805">Transcription regulation</keyword>
<dbReference type="Pfam" id="PF25577">
    <property type="entry name" value="TPR_TAF2_C"/>
    <property type="match status" value="1"/>
</dbReference>
<feature type="region of interest" description="Disordered" evidence="7">
    <location>
        <begin position="1476"/>
        <end position="1498"/>
    </location>
</feature>
<dbReference type="PANTHER" id="PTHR15137:SF9">
    <property type="entry name" value="TRANSCRIPTION INITIATION FACTOR TFIID SUBUNIT 2"/>
    <property type="match status" value="1"/>
</dbReference>
<dbReference type="GO" id="GO:0005669">
    <property type="term" value="C:transcription factor TFIID complex"/>
    <property type="evidence" value="ECO:0007669"/>
    <property type="project" value="InterPro"/>
</dbReference>
<dbReference type="Proteomes" id="UP000290289">
    <property type="component" value="Chromosome 6"/>
</dbReference>
<comment type="caution">
    <text evidence="11">The sequence shown here is derived from an EMBL/GenBank/DDBJ whole genome shotgun (WGS) entry which is preliminary data.</text>
</comment>
<comment type="subcellular location">
    <subcellularLocation>
        <location evidence="1">Nucleus</location>
    </subcellularLocation>
</comment>
<dbReference type="GO" id="GO:0006367">
    <property type="term" value="P:transcription initiation at RNA polymerase II promoter"/>
    <property type="evidence" value="ECO:0007669"/>
    <property type="project" value="TreeGrafter"/>
</dbReference>
<comment type="similarity">
    <text evidence="2">Belongs to the TAF2 family.</text>
</comment>
<name>A0A498JSI9_MALDO</name>
<evidence type="ECO:0000259" key="9">
    <source>
        <dbReference type="Pfam" id="PF25316"/>
    </source>
</evidence>
<feature type="domain" description="Transcription initiation factor TFIID subunit 2 TPR repeats" evidence="10">
    <location>
        <begin position="699"/>
        <end position="1011"/>
    </location>
</feature>
<feature type="domain" description="Peptidase M1 membrane alanine aminopeptidase" evidence="8">
    <location>
        <begin position="342"/>
        <end position="454"/>
    </location>
</feature>
<dbReference type="GO" id="GO:0003682">
    <property type="term" value="F:chromatin binding"/>
    <property type="evidence" value="ECO:0007669"/>
    <property type="project" value="TreeGrafter"/>
</dbReference>
<dbReference type="Pfam" id="PF01433">
    <property type="entry name" value="Peptidase_M1"/>
    <property type="match status" value="1"/>
</dbReference>
<feature type="region of interest" description="Disordered" evidence="7">
    <location>
        <begin position="1235"/>
        <end position="1271"/>
    </location>
</feature>
<dbReference type="SUPFAM" id="SSF55486">
    <property type="entry name" value="Metalloproteases ('zincins'), catalytic domain"/>
    <property type="match status" value="1"/>
</dbReference>
<dbReference type="STRING" id="3750.A0A498JSI9"/>
<protein>
    <recommendedName>
        <fullName evidence="3">Transcription initiation factor TFIID subunit 2</fullName>
    </recommendedName>
</protein>
<dbReference type="SUPFAM" id="SSF48371">
    <property type="entry name" value="ARM repeat"/>
    <property type="match status" value="1"/>
</dbReference>
<evidence type="ECO:0000256" key="4">
    <source>
        <dbReference type="ARBA" id="ARBA00023015"/>
    </source>
</evidence>